<evidence type="ECO:0000256" key="1">
    <source>
        <dbReference type="ARBA" id="ARBA00000885"/>
    </source>
</evidence>
<evidence type="ECO:0000256" key="2">
    <source>
        <dbReference type="ARBA" id="ARBA00012485"/>
    </source>
</evidence>
<dbReference type="PANTHER" id="PTHR45700:SF8">
    <property type="entry name" value="HECT-TYPE E3 UBIQUITIN TRANSFERASE"/>
    <property type="match status" value="1"/>
</dbReference>
<keyword evidence="4 5" id="KW-0833">Ubl conjugation pathway</keyword>
<name>A0A091I5P2_BUCRH</name>
<dbReference type="Gene3D" id="3.30.2160.10">
    <property type="entry name" value="Hect, E3 ligase catalytic domain"/>
    <property type="match status" value="1"/>
</dbReference>
<evidence type="ECO:0000256" key="4">
    <source>
        <dbReference type="ARBA" id="ARBA00022786"/>
    </source>
</evidence>
<proteinExistence type="predicted"/>
<evidence type="ECO:0000313" key="7">
    <source>
        <dbReference type="EMBL" id="KFO94718.1"/>
    </source>
</evidence>
<dbReference type="EMBL" id="KL536899">
    <property type="protein sequence ID" value="KFO94718.1"/>
    <property type="molecule type" value="Genomic_DNA"/>
</dbReference>
<dbReference type="Proteomes" id="UP000054064">
    <property type="component" value="Unassembled WGS sequence"/>
</dbReference>
<dbReference type="PROSITE" id="PS50237">
    <property type="entry name" value="HECT"/>
    <property type="match status" value="1"/>
</dbReference>
<dbReference type="GO" id="GO:0061630">
    <property type="term" value="F:ubiquitin protein ligase activity"/>
    <property type="evidence" value="ECO:0007669"/>
    <property type="project" value="UniProtKB-EC"/>
</dbReference>
<dbReference type="InterPro" id="IPR044611">
    <property type="entry name" value="E3A/B/C-like"/>
</dbReference>
<gene>
    <name evidence="7" type="ORF">N320_02254</name>
</gene>
<organism evidence="7 8">
    <name type="scientific">Buceros rhinoceros silvestris</name>
    <dbReference type="NCBI Taxonomy" id="175836"/>
    <lineage>
        <taxon>Eukaryota</taxon>
        <taxon>Metazoa</taxon>
        <taxon>Chordata</taxon>
        <taxon>Craniata</taxon>
        <taxon>Vertebrata</taxon>
        <taxon>Euteleostomi</taxon>
        <taxon>Archelosauria</taxon>
        <taxon>Archosauria</taxon>
        <taxon>Dinosauria</taxon>
        <taxon>Saurischia</taxon>
        <taxon>Theropoda</taxon>
        <taxon>Coelurosauria</taxon>
        <taxon>Aves</taxon>
        <taxon>Neognathae</taxon>
        <taxon>Neoaves</taxon>
        <taxon>Telluraves</taxon>
        <taxon>Coraciimorphae</taxon>
        <taxon>Bucerotiformes</taxon>
        <taxon>Bucerotidae</taxon>
        <taxon>Buceros</taxon>
    </lineage>
</organism>
<comment type="catalytic activity">
    <reaction evidence="1">
        <text>S-ubiquitinyl-[E2 ubiquitin-conjugating enzyme]-L-cysteine + [acceptor protein]-L-lysine = [E2 ubiquitin-conjugating enzyme]-L-cysteine + N(6)-ubiquitinyl-[acceptor protein]-L-lysine.</text>
        <dbReference type="EC" id="2.3.2.26"/>
    </reaction>
</comment>
<feature type="domain" description="HECT" evidence="6">
    <location>
        <begin position="1"/>
        <end position="142"/>
    </location>
</feature>
<dbReference type="GO" id="GO:0000209">
    <property type="term" value="P:protein polyubiquitination"/>
    <property type="evidence" value="ECO:0007669"/>
    <property type="project" value="InterPro"/>
</dbReference>
<dbReference type="AlphaFoldDB" id="A0A091I5P2"/>
<dbReference type="PANTHER" id="PTHR45700">
    <property type="entry name" value="UBIQUITIN-PROTEIN LIGASE E3C"/>
    <property type="match status" value="1"/>
</dbReference>
<keyword evidence="3" id="KW-0808">Transferase</keyword>
<dbReference type="Gene3D" id="3.90.1750.10">
    <property type="entry name" value="Hect, E3 ligase catalytic domains"/>
    <property type="match status" value="1"/>
</dbReference>
<feature type="active site" description="Glycyl thioester intermediate" evidence="5">
    <location>
        <position position="134"/>
    </location>
</feature>
<dbReference type="Pfam" id="PF00632">
    <property type="entry name" value="HECT"/>
    <property type="match status" value="1"/>
</dbReference>
<keyword evidence="8" id="KW-1185">Reference proteome</keyword>
<accession>A0A091I5P2</accession>
<dbReference type="SUPFAM" id="SSF56204">
    <property type="entry name" value="Hect, E3 ligase catalytic domain"/>
    <property type="match status" value="1"/>
</dbReference>
<evidence type="ECO:0000256" key="5">
    <source>
        <dbReference type="PROSITE-ProRule" id="PRU00104"/>
    </source>
</evidence>
<evidence type="ECO:0000256" key="3">
    <source>
        <dbReference type="ARBA" id="ARBA00022679"/>
    </source>
</evidence>
<dbReference type="InterPro" id="IPR035983">
    <property type="entry name" value="Hect_E3_ubiquitin_ligase"/>
</dbReference>
<feature type="non-terminal residue" evidence="7">
    <location>
        <position position="142"/>
    </location>
</feature>
<dbReference type="EC" id="2.3.2.26" evidence="2"/>
<evidence type="ECO:0000259" key="6">
    <source>
        <dbReference type="PROSITE" id="PS50237"/>
    </source>
</evidence>
<sequence length="142" mass="16982">RKEFVDLYLNYVFNESIQKPFEDFMQGFLRGCPTRKWKMFLPVELQIVLQGHTKLEWHLLEENVVYCQYKRLDRTIRNFWSVFHKLPEEKKKMFLAFLTGSDRIPGLGLEYFTFCIEDPQNQNPDETSPSANTCARILLLPR</sequence>
<reference evidence="7 8" key="1">
    <citation type="submission" date="2014-04" db="EMBL/GenBank/DDBJ databases">
        <title>Genome evolution of avian class.</title>
        <authorList>
            <person name="Zhang G."/>
            <person name="Li C."/>
        </authorList>
    </citation>
    <scope>NUCLEOTIDE SEQUENCE [LARGE SCALE GENOMIC DNA]</scope>
    <source>
        <strain evidence="7">BGI_N320</strain>
    </source>
</reference>
<evidence type="ECO:0000313" key="8">
    <source>
        <dbReference type="Proteomes" id="UP000054064"/>
    </source>
</evidence>
<dbReference type="Gene3D" id="3.30.2410.10">
    <property type="entry name" value="Hect, E3 ligase catalytic domain"/>
    <property type="match status" value="1"/>
</dbReference>
<dbReference type="InterPro" id="IPR000569">
    <property type="entry name" value="HECT_dom"/>
</dbReference>
<feature type="non-terminal residue" evidence="7">
    <location>
        <position position="1"/>
    </location>
</feature>
<protein>
    <recommendedName>
        <fullName evidence="2">HECT-type E3 ubiquitin transferase</fullName>
        <ecNumber evidence="2">2.3.2.26</ecNumber>
    </recommendedName>
</protein>